<dbReference type="InterPro" id="IPR035897">
    <property type="entry name" value="Toll_tir_struct_dom_sf"/>
</dbReference>
<dbReference type="AlphaFoldDB" id="K1RJN9"/>
<reference evidence="1" key="1">
    <citation type="journal article" date="2012" name="Nature">
        <title>The oyster genome reveals stress adaptation and complexity of shell formation.</title>
        <authorList>
            <person name="Zhang G."/>
            <person name="Fang X."/>
            <person name="Guo X."/>
            <person name="Li L."/>
            <person name="Luo R."/>
            <person name="Xu F."/>
            <person name="Yang P."/>
            <person name="Zhang L."/>
            <person name="Wang X."/>
            <person name="Qi H."/>
            <person name="Xiong Z."/>
            <person name="Que H."/>
            <person name="Xie Y."/>
            <person name="Holland P.W."/>
            <person name="Paps J."/>
            <person name="Zhu Y."/>
            <person name="Wu F."/>
            <person name="Chen Y."/>
            <person name="Wang J."/>
            <person name="Peng C."/>
            <person name="Meng J."/>
            <person name="Yang L."/>
            <person name="Liu J."/>
            <person name="Wen B."/>
            <person name="Zhang N."/>
            <person name="Huang Z."/>
            <person name="Zhu Q."/>
            <person name="Feng Y."/>
            <person name="Mount A."/>
            <person name="Hedgecock D."/>
            <person name="Xu Z."/>
            <person name="Liu Y."/>
            <person name="Domazet-Loso T."/>
            <person name="Du Y."/>
            <person name="Sun X."/>
            <person name="Zhang S."/>
            <person name="Liu B."/>
            <person name="Cheng P."/>
            <person name="Jiang X."/>
            <person name="Li J."/>
            <person name="Fan D."/>
            <person name="Wang W."/>
            <person name="Fu W."/>
            <person name="Wang T."/>
            <person name="Wang B."/>
            <person name="Zhang J."/>
            <person name="Peng Z."/>
            <person name="Li Y."/>
            <person name="Li N."/>
            <person name="Wang J."/>
            <person name="Chen M."/>
            <person name="He Y."/>
            <person name="Tan F."/>
            <person name="Song X."/>
            <person name="Zheng Q."/>
            <person name="Huang R."/>
            <person name="Yang H."/>
            <person name="Du X."/>
            <person name="Chen L."/>
            <person name="Yang M."/>
            <person name="Gaffney P.M."/>
            <person name="Wang S."/>
            <person name="Luo L."/>
            <person name="She Z."/>
            <person name="Ming Y."/>
            <person name="Huang W."/>
            <person name="Zhang S."/>
            <person name="Huang B."/>
            <person name="Zhang Y."/>
            <person name="Qu T."/>
            <person name="Ni P."/>
            <person name="Miao G."/>
            <person name="Wang J."/>
            <person name="Wang Q."/>
            <person name="Steinberg C.E."/>
            <person name="Wang H."/>
            <person name="Li N."/>
            <person name="Qian L."/>
            <person name="Zhang G."/>
            <person name="Li Y."/>
            <person name="Yang H."/>
            <person name="Liu X."/>
            <person name="Wang J."/>
            <person name="Yin Y."/>
            <person name="Wang J."/>
        </authorList>
    </citation>
    <scope>NUCLEOTIDE SEQUENCE [LARGE SCALE GENOMIC DNA]</scope>
    <source>
        <strain evidence="1">05x7-T-G4-1.051#20</strain>
    </source>
</reference>
<dbReference type="PROSITE" id="PS50104">
    <property type="entry name" value="TIR"/>
    <property type="match status" value="1"/>
</dbReference>
<dbReference type="PANTHER" id="PTHR16253:SF0">
    <property type="entry name" value="TETRATRICOPEPTIDE REPEAT PROTEIN 22"/>
    <property type="match status" value="1"/>
</dbReference>
<dbReference type="GO" id="GO:0007165">
    <property type="term" value="P:signal transduction"/>
    <property type="evidence" value="ECO:0007669"/>
    <property type="project" value="InterPro"/>
</dbReference>
<dbReference type="InterPro" id="IPR042342">
    <property type="entry name" value="TTC22"/>
</dbReference>
<name>K1RJN9_MAGGI</name>
<gene>
    <name evidence="1" type="ORF">CGI_10012725</name>
</gene>
<dbReference type="HOGENOM" id="CLU_1355832_0_0_1"/>
<dbReference type="SUPFAM" id="SSF52200">
    <property type="entry name" value="Toll/Interleukin receptor TIR domain"/>
    <property type="match status" value="1"/>
</dbReference>
<evidence type="ECO:0000313" key="1">
    <source>
        <dbReference type="EMBL" id="EKC34446.1"/>
    </source>
</evidence>
<dbReference type="PANTHER" id="PTHR16253">
    <property type="entry name" value="TETRATRICOPEPTIDE REPEAT PROTEIN 22"/>
    <property type="match status" value="1"/>
</dbReference>
<dbReference type="InParanoid" id="K1RJN9"/>
<protein>
    <submittedName>
        <fullName evidence="1">Myeloid differentiation primary response protein MyD88</fullName>
    </submittedName>
</protein>
<proteinExistence type="predicted"/>
<organism evidence="1">
    <name type="scientific">Magallana gigas</name>
    <name type="common">Pacific oyster</name>
    <name type="synonym">Crassostrea gigas</name>
    <dbReference type="NCBI Taxonomy" id="29159"/>
    <lineage>
        <taxon>Eukaryota</taxon>
        <taxon>Metazoa</taxon>
        <taxon>Spiralia</taxon>
        <taxon>Lophotrochozoa</taxon>
        <taxon>Mollusca</taxon>
        <taxon>Bivalvia</taxon>
        <taxon>Autobranchia</taxon>
        <taxon>Pteriomorphia</taxon>
        <taxon>Ostreida</taxon>
        <taxon>Ostreoidea</taxon>
        <taxon>Ostreidae</taxon>
        <taxon>Magallana</taxon>
    </lineage>
</organism>
<sequence length="202" mass="23427">MVPLDNQINRYDAYVIAGDTEEDKLFLETMKSNLESSAFNLRLYIKSRDGPGDFDHQKESEIIMNSCEKIIVVLSRDFTQNEQCMYLLRVAISKSPGFHLRHIIPIHREECLAPSCIRFLTANDYTKEDIRDLCESDSEDEDEDSSFESVVFDFSTEDIPKHEASRDCLLIFFKRRAAKPRRQHGGSTVINKNMQKMTKNTF</sequence>
<dbReference type="EMBL" id="JH818311">
    <property type="protein sequence ID" value="EKC34446.1"/>
    <property type="molecule type" value="Genomic_DNA"/>
</dbReference>
<dbReference type="InterPro" id="IPR000157">
    <property type="entry name" value="TIR_dom"/>
</dbReference>
<accession>K1RJN9</accession>
<dbReference type="Gene3D" id="3.40.50.10140">
    <property type="entry name" value="Toll/interleukin-1 receptor homology (TIR) domain"/>
    <property type="match status" value="1"/>
</dbReference>